<accession>A0AAE0BMU3</accession>
<keyword evidence="1" id="KW-0812">Transmembrane</keyword>
<dbReference type="AlphaFoldDB" id="A0AAE0BMU3"/>
<dbReference type="EMBL" id="LGRX02033884">
    <property type="protein sequence ID" value="KAK3239533.1"/>
    <property type="molecule type" value="Genomic_DNA"/>
</dbReference>
<protein>
    <recommendedName>
        <fullName evidence="4">PiggyBac transposable element-derived protein domain-containing protein</fullName>
    </recommendedName>
</protein>
<evidence type="ECO:0008006" key="4">
    <source>
        <dbReference type="Google" id="ProtNLM"/>
    </source>
</evidence>
<dbReference type="Proteomes" id="UP001190700">
    <property type="component" value="Unassembled WGS sequence"/>
</dbReference>
<organism evidence="2 3">
    <name type="scientific">Cymbomonas tetramitiformis</name>
    <dbReference type="NCBI Taxonomy" id="36881"/>
    <lineage>
        <taxon>Eukaryota</taxon>
        <taxon>Viridiplantae</taxon>
        <taxon>Chlorophyta</taxon>
        <taxon>Pyramimonadophyceae</taxon>
        <taxon>Pyramimonadales</taxon>
        <taxon>Pyramimonadaceae</taxon>
        <taxon>Cymbomonas</taxon>
    </lineage>
</organism>
<proteinExistence type="predicted"/>
<keyword evidence="1" id="KW-0472">Membrane</keyword>
<evidence type="ECO:0000256" key="1">
    <source>
        <dbReference type="SAM" id="Phobius"/>
    </source>
</evidence>
<sequence>MNSVDLADQHRNQYRMDGPWMRQKKWWWAIFLWALEAAWGNAYLCYRQMCVQAKKDKYLSHRKFLEAGAKRFCGFSPAPLNCEPDRRQSVSSNESVSGKRAVKLTSKMMDNMITRFVGKHPMKSLVNVTHCQWCKFKVKVAGEKRKRDLSADSVDDEKKNPRAQFGCEACNVWFCGPECWNEFHGLT</sequence>
<keyword evidence="3" id="KW-1185">Reference proteome</keyword>
<name>A0AAE0BMU3_9CHLO</name>
<feature type="transmembrane region" description="Helical" evidence="1">
    <location>
        <begin position="26"/>
        <end position="46"/>
    </location>
</feature>
<keyword evidence="1" id="KW-1133">Transmembrane helix</keyword>
<comment type="caution">
    <text evidence="2">The sequence shown here is derived from an EMBL/GenBank/DDBJ whole genome shotgun (WGS) entry which is preliminary data.</text>
</comment>
<evidence type="ECO:0000313" key="2">
    <source>
        <dbReference type="EMBL" id="KAK3239533.1"/>
    </source>
</evidence>
<gene>
    <name evidence="2" type="ORF">CYMTET_50537</name>
</gene>
<evidence type="ECO:0000313" key="3">
    <source>
        <dbReference type="Proteomes" id="UP001190700"/>
    </source>
</evidence>
<reference evidence="2 3" key="1">
    <citation type="journal article" date="2015" name="Genome Biol. Evol.">
        <title>Comparative Genomics of a Bacterivorous Green Alga Reveals Evolutionary Causalities and Consequences of Phago-Mixotrophic Mode of Nutrition.</title>
        <authorList>
            <person name="Burns J.A."/>
            <person name="Paasch A."/>
            <person name="Narechania A."/>
            <person name="Kim E."/>
        </authorList>
    </citation>
    <scope>NUCLEOTIDE SEQUENCE [LARGE SCALE GENOMIC DNA]</scope>
    <source>
        <strain evidence="2 3">PLY_AMNH</strain>
    </source>
</reference>